<feature type="transmembrane region" description="Helical" evidence="1">
    <location>
        <begin position="92"/>
        <end position="115"/>
    </location>
</feature>
<feature type="transmembrane region" description="Helical" evidence="1">
    <location>
        <begin position="28"/>
        <end position="47"/>
    </location>
</feature>
<evidence type="ECO:0000256" key="1">
    <source>
        <dbReference type="SAM" id="Phobius"/>
    </source>
</evidence>
<name>A0A0C2JBI2_THEKT</name>
<comment type="caution">
    <text evidence="2">The sequence shown here is derived from an EMBL/GenBank/DDBJ whole genome shotgun (WGS) entry which is preliminary data.</text>
</comment>
<protein>
    <submittedName>
        <fullName evidence="2">Uncharacterized protein</fullName>
    </submittedName>
</protein>
<feature type="transmembrane region" description="Helical" evidence="1">
    <location>
        <begin position="121"/>
        <end position="139"/>
    </location>
</feature>
<organism evidence="2 3">
    <name type="scientific">Thelohanellus kitauei</name>
    <name type="common">Myxosporean</name>
    <dbReference type="NCBI Taxonomy" id="669202"/>
    <lineage>
        <taxon>Eukaryota</taxon>
        <taxon>Metazoa</taxon>
        <taxon>Cnidaria</taxon>
        <taxon>Myxozoa</taxon>
        <taxon>Myxosporea</taxon>
        <taxon>Bivalvulida</taxon>
        <taxon>Platysporina</taxon>
        <taxon>Myxobolidae</taxon>
        <taxon>Thelohanellus</taxon>
    </lineage>
</organism>
<reference evidence="2 3" key="1">
    <citation type="journal article" date="2014" name="Genome Biol. Evol.">
        <title>The genome of the myxosporean Thelohanellus kitauei shows adaptations to nutrient acquisition within its fish host.</title>
        <authorList>
            <person name="Yang Y."/>
            <person name="Xiong J."/>
            <person name="Zhou Z."/>
            <person name="Huo F."/>
            <person name="Miao W."/>
            <person name="Ran C."/>
            <person name="Liu Y."/>
            <person name="Zhang J."/>
            <person name="Feng J."/>
            <person name="Wang M."/>
            <person name="Wang M."/>
            <person name="Wang L."/>
            <person name="Yao B."/>
        </authorList>
    </citation>
    <scope>NUCLEOTIDE SEQUENCE [LARGE SCALE GENOMIC DNA]</scope>
    <source>
        <strain evidence="2">Wuqing</strain>
    </source>
</reference>
<evidence type="ECO:0000313" key="3">
    <source>
        <dbReference type="Proteomes" id="UP000031668"/>
    </source>
</evidence>
<keyword evidence="1" id="KW-0472">Membrane</keyword>
<gene>
    <name evidence="2" type="ORF">RF11_16007</name>
</gene>
<dbReference type="EMBL" id="JWZT01003512">
    <property type="protein sequence ID" value="KII66548.1"/>
    <property type="molecule type" value="Genomic_DNA"/>
</dbReference>
<accession>A0A0C2JBI2</accession>
<keyword evidence="3" id="KW-1185">Reference proteome</keyword>
<keyword evidence="1" id="KW-0812">Transmembrane</keyword>
<keyword evidence="1" id="KW-1133">Transmembrane helix</keyword>
<dbReference type="AlphaFoldDB" id="A0A0C2JBI2"/>
<proteinExistence type="predicted"/>
<dbReference type="Proteomes" id="UP000031668">
    <property type="component" value="Unassembled WGS sequence"/>
</dbReference>
<feature type="transmembrane region" description="Helical" evidence="1">
    <location>
        <begin position="53"/>
        <end position="71"/>
    </location>
</feature>
<sequence length="161" mass="18391">MSESQASSSEGGFEFTKRIKRWLKAPSFYFYITLNMVSLASACLLFGIKQHPLIRSVFIYLYFSIFTFSIIDHMIRCFDLNSKLPTIFRSTVFLTLIWGIGTLLVLSLFVCFYVLFNNDMVLLAFISLFNIILMHLLAYPATGYLMTSIGEESSANNQIVV</sequence>
<evidence type="ECO:0000313" key="2">
    <source>
        <dbReference type="EMBL" id="KII66548.1"/>
    </source>
</evidence>